<dbReference type="Gene3D" id="3.40.1670.10">
    <property type="entry name" value="UbiD C-terminal domain-like"/>
    <property type="match status" value="1"/>
</dbReference>
<evidence type="ECO:0000259" key="4">
    <source>
        <dbReference type="Pfam" id="PF20695"/>
    </source>
</evidence>
<gene>
    <name evidence="6" type="ORF">HFN_0135</name>
</gene>
<dbReference type="GO" id="GO:0006744">
    <property type="term" value="P:ubiquinone biosynthetic process"/>
    <property type="evidence" value="ECO:0007669"/>
    <property type="project" value="TreeGrafter"/>
</dbReference>
<keyword evidence="2" id="KW-1133">Transmembrane helix</keyword>
<dbReference type="Pfam" id="PF20695">
    <property type="entry name" value="UbiD_N"/>
    <property type="match status" value="1"/>
</dbReference>
<keyword evidence="7" id="KW-1185">Reference proteome</keyword>
<dbReference type="InterPro" id="IPR049383">
    <property type="entry name" value="UbiD-like_N"/>
</dbReference>
<dbReference type="Proteomes" id="UP000018143">
    <property type="component" value="Unassembled WGS sequence"/>
</dbReference>
<dbReference type="AlphaFoldDB" id="T1CQK3"/>
<accession>T1CQK3</accession>
<evidence type="ECO:0000313" key="6">
    <source>
        <dbReference type="EMBL" id="GAD19004.1"/>
    </source>
</evidence>
<dbReference type="PANTHER" id="PTHR30108:SF17">
    <property type="entry name" value="FERULIC ACID DECARBOXYLASE 1"/>
    <property type="match status" value="1"/>
</dbReference>
<dbReference type="STRING" id="1325130.HFN_0135"/>
<dbReference type="InterPro" id="IPR048304">
    <property type="entry name" value="UbiD_Rift_dom"/>
</dbReference>
<keyword evidence="2" id="KW-0812">Transmembrane</keyword>
<evidence type="ECO:0000256" key="2">
    <source>
        <dbReference type="SAM" id="Phobius"/>
    </source>
</evidence>
<feature type="domain" description="3-octaprenyl-4-hydroxybenzoate carboxy-lyase-like C-terminal" evidence="5">
    <location>
        <begin position="348"/>
        <end position="470"/>
    </location>
</feature>
<dbReference type="GO" id="GO:0008694">
    <property type="term" value="F:4-hydroxy-3-polyprenylbenzoate decarboxylase activity"/>
    <property type="evidence" value="ECO:0007669"/>
    <property type="project" value="TreeGrafter"/>
</dbReference>
<dbReference type="EMBL" id="BASD01000011">
    <property type="protein sequence ID" value="GAD19004.1"/>
    <property type="molecule type" value="Genomic_DNA"/>
</dbReference>
<evidence type="ECO:0000313" key="7">
    <source>
        <dbReference type="Proteomes" id="UP000018143"/>
    </source>
</evidence>
<dbReference type="SUPFAM" id="SSF50475">
    <property type="entry name" value="FMN-binding split barrel"/>
    <property type="match status" value="1"/>
</dbReference>
<dbReference type="eggNOG" id="COG0043">
    <property type="taxonomic scope" value="Bacteria"/>
</dbReference>
<dbReference type="Pfam" id="PF20696">
    <property type="entry name" value="UbiD_C"/>
    <property type="match status" value="2"/>
</dbReference>
<organism evidence="6 7">
    <name type="scientific">Helicobacter fennelliae MRY12-0050</name>
    <dbReference type="NCBI Taxonomy" id="1325130"/>
    <lineage>
        <taxon>Bacteria</taxon>
        <taxon>Pseudomonadati</taxon>
        <taxon>Campylobacterota</taxon>
        <taxon>Epsilonproteobacteria</taxon>
        <taxon>Campylobacterales</taxon>
        <taxon>Helicobacteraceae</taxon>
        <taxon>Helicobacter</taxon>
    </lineage>
</organism>
<dbReference type="PANTHER" id="PTHR30108">
    <property type="entry name" value="3-OCTAPRENYL-4-HYDROXYBENZOATE CARBOXY-LYASE-RELATED"/>
    <property type="match status" value="1"/>
</dbReference>
<feature type="domain" description="3-octaprenyl-4-hydroxybenzoate carboxy-lyase-like C-terminal" evidence="5">
    <location>
        <begin position="492"/>
        <end position="576"/>
    </location>
</feature>
<dbReference type="NCBIfam" id="TIGR00148">
    <property type="entry name" value="UbiD family decarboxylase"/>
    <property type="match status" value="1"/>
</dbReference>
<evidence type="ECO:0000259" key="5">
    <source>
        <dbReference type="Pfam" id="PF20696"/>
    </source>
</evidence>
<feature type="transmembrane region" description="Helical" evidence="2">
    <location>
        <begin position="7"/>
        <end position="25"/>
    </location>
</feature>
<sequence length="633" mass="71810">MLALEFVALRFWVIVGFIIQLGMHMDTLIEIFKQHNEIEIIDTPLDIYLEIPHLAYLEVKKPNGGKALLFTRPIDSRNGTSFDIPVFMNIFGSFKRLELIATQSPESIATQIKNLLNLAPPKGLLSIFATLKKYASLRFTLPQIVKNAPCQSVRYIGDEVDLYRFPILTTWKRDAAPFITMGQVYTQDLEGKKKNLGLYRLQVHSKNELGLHWQIHKDSAHFFHEYKKHNKKMPVSIGLGGDALYTWCGQAPLPNGIYELMLYGVIKKSRPKVVKCINNELSVPADCDIVIEGFVDTSVLKDEGPFGDHTGFYTPIEPYPVLQVTAITQKQNPIYPASVVGKPPLEDKYMGYLTERVFLPLLQTTAHGLLDYHMPENGVFHNLIFAKIAPQYPGHAKQIMHAFWGVGQMSFVKHALFLGEDAPSLENYQEVLTYVLNRFSTKRILISEGVCDALDHSSPNYAYGGKLGLDVSEELHEAQTFVLCSDDELCENLKSKMPQVQIVRQYGIDAEIPIAIIGIAKQGRVLDHVERLQDMAQNLKIAIFVDAHKNDLNNPYMLVWRIVNNIDAKRDIKILDSQVFVDATDKNKDDGYLRQWPLETDCDMEVIENLIKKGFEIHEGMLKAFHICNSPHT</sequence>
<comment type="similarity">
    <text evidence="1">Belongs to the UbiD family.</text>
</comment>
<dbReference type="InterPro" id="IPR022390">
    <property type="entry name" value="HBDC"/>
</dbReference>
<evidence type="ECO:0000259" key="3">
    <source>
        <dbReference type="Pfam" id="PF01977"/>
    </source>
</evidence>
<dbReference type="NCBIfam" id="TIGR03701">
    <property type="entry name" value="mena_SCO4490"/>
    <property type="match status" value="1"/>
</dbReference>
<dbReference type="SUPFAM" id="SSF143968">
    <property type="entry name" value="UbiD C-terminal domain-like"/>
    <property type="match status" value="2"/>
</dbReference>
<reference evidence="6 7" key="1">
    <citation type="journal article" date="2013" name="Genome Announc.">
        <title>Draft Genome Sequence of Helicobacter fennelliae Strain MRY12-0050, Isolated from a Bacteremia Patient.</title>
        <authorList>
            <person name="Rimbara E."/>
            <person name="Matsui M."/>
            <person name="Mori S."/>
            <person name="Suzuki S."/>
            <person name="Suzuki M."/>
            <person name="Kim H."/>
            <person name="Sekizuka T."/>
            <person name="Kuroda M."/>
            <person name="Shibayama K."/>
        </authorList>
    </citation>
    <scope>NUCLEOTIDE SEQUENCE [LARGE SCALE GENOMIC DNA]</scope>
    <source>
        <strain evidence="6 7">MRY12-0050</strain>
    </source>
</reference>
<feature type="domain" description="3-octaprenyl-4-hydroxybenzoate carboxy-lyase-like Rift-related" evidence="3">
    <location>
        <begin position="145"/>
        <end position="343"/>
    </location>
</feature>
<keyword evidence="2" id="KW-0472">Membrane</keyword>
<name>T1CQK3_9HELI</name>
<proteinExistence type="inferred from homology"/>
<dbReference type="InterPro" id="IPR049381">
    <property type="entry name" value="UbiD-like_C"/>
</dbReference>
<dbReference type="GO" id="GO:0005829">
    <property type="term" value="C:cytosol"/>
    <property type="evidence" value="ECO:0007669"/>
    <property type="project" value="TreeGrafter"/>
</dbReference>
<feature type="domain" description="3-octaprenyl-4-hydroxybenzoate carboxy-lyase-like N-terminal" evidence="4">
    <location>
        <begin position="29"/>
        <end position="112"/>
    </location>
</feature>
<evidence type="ECO:0000256" key="1">
    <source>
        <dbReference type="ARBA" id="ARBA00010021"/>
    </source>
</evidence>
<comment type="caution">
    <text evidence="6">The sequence shown here is derived from an EMBL/GenBank/DDBJ whole genome shotgun (WGS) entry which is preliminary data.</text>
</comment>
<dbReference type="InterPro" id="IPR002830">
    <property type="entry name" value="UbiD"/>
</dbReference>
<protein>
    <submittedName>
        <fullName evidence="6">UbiD family decarboxylase associated with menaquinone via futalosine</fullName>
    </submittedName>
</protein>
<dbReference type="Pfam" id="PF01977">
    <property type="entry name" value="UbiD"/>
    <property type="match status" value="1"/>
</dbReference>